<dbReference type="InterPro" id="IPR032460">
    <property type="entry name" value="Symplekin/Pta1_N"/>
</dbReference>
<dbReference type="Gene3D" id="1.25.10.10">
    <property type="entry name" value="Leucine-rich Repeat Variant"/>
    <property type="match status" value="1"/>
</dbReference>
<name>A0A0K0EUK6_STRVS</name>
<dbReference type="Pfam" id="PF12295">
    <property type="entry name" value="Symplekin_C"/>
    <property type="match status" value="1"/>
</dbReference>
<protein>
    <submittedName>
        <fullName evidence="7">Symplekin (inferred by orthology to a human protein)</fullName>
    </submittedName>
</protein>
<organism evidence="6 7">
    <name type="scientific">Strongyloides venezuelensis</name>
    <name type="common">Threadworm</name>
    <dbReference type="NCBI Taxonomy" id="75913"/>
    <lineage>
        <taxon>Eukaryota</taxon>
        <taxon>Metazoa</taxon>
        <taxon>Ecdysozoa</taxon>
        <taxon>Nematoda</taxon>
        <taxon>Chromadorea</taxon>
        <taxon>Rhabditida</taxon>
        <taxon>Tylenchina</taxon>
        <taxon>Panagrolaimomorpha</taxon>
        <taxon>Strongyloidoidea</taxon>
        <taxon>Strongyloididae</taxon>
        <taxon>Strongyloides</taxon>
    </lineage>
</organism>
<dbReference type="GO" id="GO:0005847">
    <property type="term" value="C:mRNA cleavage and polyadenylation specificity factor complex"/>
    <property type="evidence" value="ECO:0007669"/>
    <property type="project" value="TreeGrafter"/>
</dbReference>
<sequence>MTIENSINLNDLCKEIKSLVSLSHNDFKDYFATIENYCLSSVENLNNSLYKVLELYSLKNEKCCCFVIDFIAKASSLDCSIMVKSVPILLSAMKNGKLEVQRHAVLSCSNIYDRVLRWVMENMGDVTVQKTWEMFCTLKERIFAAFPNLAQSVRMYILRLMEKIVTCQTTLEGEKNDEEDVGFSLNDIPRTHKFVSYRKMQQEGEDILRKMIALFSDKNLSLSLALVNITSLFNIGRKRTVLMSLIIKSVHSFINNGLPRYTEYSFKSLRKQLKKEFSRILGMDNMDSFKVEVVNNLRLMGFTTAEIEKIKVENSRAARAALKRKAAGPVHYDFDYGPKKNKTIYREVVATRQNVVIDSIKHERERIEEIEKFSNFAFLEIVKTELVKTCINVFLEFKDCHTILHNKLTEMNETELEKYCCDVGSRLAFEEAGCVREPISIIKRKDVFVLAEPKVYPCPTNYDIYFNPIRKLEGINNDEKETMFEYNFTRMLKNEKILKTVGGFNAFTNSVIGYITKFYNTKTVKCEQILINFIIENPEERMCIAIAWLDELFNIYDDYKSNCFTVNNEEGLMDEDEAFERYCNILDNLLEASFNKHNYNSPLYETIFSNVRRYSPNALHFLEKMILSAKHTESAFRYLENAFVSQSRNIECLFEFLWKFTVSDNNIISEYAMNLGKLLYEDMEFRENIKLIIEEKLEIVCLPNCPEYFKSTEFDENGLAIWNSELIKRALNLYTEYLLMDSRLYEKLLEVFIKSDNRVKREIIRAVEPSVMKHGIDNEDILNLIRTTPKSGEILSLTIVSHLTKDRSPTKQLVECVKEQHRRINCHVKCLIPILVGFSKEEFLEILPKYFDKINSVNVFQPLFKKVLQEKAIDSNESLISPSELLLKIIEIGVDDNEELVSQAIDILLENLFIYSGDIMKVLEESRLKEYFTKTFFYTVEKLYVLAKSSHDFIFELITKISQAYSITDNCELWNYYKTICVEVSKDPRMFSFSNGCEYSENL</sequence>
<evidence type="ECO:0000256" key="2">
    <source>
        <dbReference type="ARBA" id="ARBA00022664"/>
    </source>
</evidence>
<keyword evidence="2" id="KW-0507">mRNA processing</keyword>
<dbReference type="PANTHER" id="PTHR15245">
    <property type="entry name" value="SYMPLEKIN-RELATED"/>
    <property type="match status" value="1"/>
</dbReference>
<proteinExistence type="predicted"/>
<dbReference type="GO" id="GO:0006397">
    <property type="term" value="P:mRNA processing"/>
    <property type="evidence" value="ECO:0007669"/>
    <property type="project" value="UniProtKB-KW"/>
</dbReference>
<accession>A0A0K0EUK6</accession>
<dbReference type="PANTHER" id="PTHR15245:SF20">
    <property type="entry name" value="SYMPLEKIN"/>
    <property type="match status" value="1"/>
</dbReference>
<reference evidence="7" key="2">
    <citation type="submission" date="2015-08" db="UniProtKB">
        <authorList>
            <consortium name="WormBaseParasite"/>
        </authorList>
    </citation>
    <scope>IDENTIFICATION</scope>
</reference>
<reference evidence="6" key="1">
    <citation type="submission" date="2014-07" db="EMBL/GenBank/DDBJ databases">
        <authorList>
            <person name="Martin A.A"/>
            <person name="De Silva N."/>
        </authorList>
    </citation>
    <scope>NUCLEOTIDE SEQUENCE</scope>
</reference>
<feature type="domain" description="Symplekin C-terminal" evidence="5">
    <location>
        <begin position="828"/>
        <end position="962"/>
    </location>
</feature>
<keyword evidence="3" id="KW-0539">Nucleus</keyword>
<comment type="subcellular location">
    <subcellularLocation>
        <location evidence="1">Nucleus</location>
    </subcellularLocation>
</comment>
<dbReference type="InterPro" id="IPR021850">
    <property type="entry name" value="Symplekin/Pta1"/>
</dbReference>
<dbReference type="AlphaFoldDB" id="A0A0K0EUK6"/>
<evidence type="ECO:0000256" key="3">
    <source>
        <dbReference type="ARBA" id="ARBA00023242"/>
    </source>
</evidence>
<dbReference type="InterPro" id="IPR022075">
    <property type="entry name" value="Symplekin_C"/>
</dbReference>
<evidence type="ECO:0000259" key="4">
    <source>
        <dbReference type="Pfam" id="PF11935"/>
    </source>
</evidence>
<evidence type="ECO:0000256" key="1">
    <source>
        <dbReference type="ARBA" id="ARBA00004123"/>
    </source>
</evidence>
<evidence type="ECO:0000313" key="6">
    <source>
        <dbReference type="Proteomes" id="UP000035680"/>
    </source>
</evidence>
<keyword evidence="6" id="KW-1185">Reference proteome</keyword>
<evidence type="ECO:0000313" key="7">
    <source>
        <dbReference type="WBParaSite" id="SVE_0020000.1"/>
    </source>
</evidence>
<dbReference type="STRING" id="75913.A0A0K0EUK6"/>
<evidence type="ECO:0000259" key="5">
    <source>
        <dbReference type="Pfam" id="PF12295"/>
    </source>
</evidence>
<dbReference type="Pfam" id="PF11935">
    <property type="entry name" value="SYMPK_PTA1_N"/>
    <property type="match status" value="1"/>
</dbReference>
<dbReference type="Proteomes" id="UP000035680">
    <property type="component" value="Unassembled WGS sequence"/>
</dbReference>
<dbReference type="WBParaSite" id="SVE_0020000.1">
    <property type="protein sequence ID" value="SVE_0020000.1"/>
    <property type="gene ID" value="SVE_0020000"/>
</dbReference>
<feature type="domain" description="Symplekin/Pta1 N-terminal" evidence="4">
    <location>
        <begin position="99"/>
        <end position="310"/>
    </location>
</feature>
<dbReference type="InterPro" id="IPR011989">
    <property type="entry name" value="ARM-like"/>
</dbReference>